<reference evidence="9 10" key="1">
    <citation type="submission" date="2024-09" db="EMBL/GenBank/DDBJ databases">
        <authorList>
            <person name="Sun Q."/>
            <person name="Mori K."/>
        </authorList>
    </citation>
    <scope>NUCLEOTIDE SEQUENCE [LARGE SCALE GENOMIC DNA]</scope>
    <source>
        <strain evidence="9 10">KCTC 23315</strain>
    </source>
</reference>
<dbReference type="EC" id="2.7.7.65" evidence="1"/>
<evidence type="ECO:0000259" key="6">
    <source>
        <dbReference type="PROSITE" id="PS50110"/>
    </source>
</evidence>
<gene>
    <name evidence="9" type="ORF">ACFFJP_04975</name>
</gene>
<feature type="domain" description="HPt" evidence="8">
    <location>
        <begin position="12"/>
        <end position="117"/>
    </location>
</feature>
<feature type="modified residue" description="Phosphohistidine" evidence="4">
    <location>
        <position position="57"/>
    </location>
</feature>
<accession>A0ABV6B9Z3</accession>
<dbReference type="Gene3D" id="3.30.70.270">
    <property type="match status" value="1"/>
</dbReference>
<dbReference type="CDD" id="cd00156">
    <property type="entry name" value="REC"/>
    <property type="match status" value="2"/>
</dbReference>
<evidence type="ECO:0000256" key="5">
    <source>
        <dbReference type="PROSITE-ProRule" id="PRU00169"/>
    </source>
</evidence>
<keyword evidence="10" id="KW-1185">Reference proteome</keyword>
<comment type="catalytic activity">
    <reaction evidence="3">
        <text>2 GTP = 3',3'-c-di-GMP + 2 diphosphate</text>
        <dbReference type="Rhea" id="RHEA:24898"/>
        <dbReference type="ChEBI" id="CHEBI:33019"/>
        <dbReference type="ChEBI" id="CHEBI:37565"/>
        <dbReference type="ChEBI" id="CHEBI:58805"/>
        <dbReference type="EC" id="2.7.7.65"/>
    </reaction>
</comment>
<dbReference type="Gene3D" id="3.40.50.2300">
    <property type="match status" value="2"/>
</dbReference>
<dbReference type="RefSeq" id="WP_377241085.1">
    <property type="nucleotide sequence ID" value="NZ_JBHLXP010000001.1"/>
</dbReference>
<protein>
    <recommendedName>
        <fullName evidence="1">diguanylate cyclase</fullName>
        <ecNumber evidence="1">2.7.7.65</ecNumber>
    </recommendedName>
</protein>
<dbReference type="InterPro" id="IPR011006">
    <property type="entry name" value="CheY-like_superfamily"/>
</dbReference>
<proteinExistence type="predicted"/>
<dbReference type="Gene3D" id="1.20.120.160">
    <property type="entry name" value="HPT domain"/>
    <property type="match status" value="1"/>
</dbReference>
<dbReference type="Pfam" id="PF00072">
    <property type="entry name" value="Response_reg"/>
    <property type="match status" value="2"/>
</dbReference>
<evidence type="ECO:0000256" key="3">
    <source>
        <dbReference type="ARBA" id="ARBA00034247"/>
    </source>
</evidence>
<feature type="modified residue" description="4-aspartylphosphate" evidence="5">
    <location>
        <position position="182"/>
    </location>
</feature>
<evidence type="ECO:0000256" key="1">
    <source>
        <dbReference type="ARBA" id="ARBA00012528"/>
    </source>
</evidence>
<dbReference type="InterPro" id="IPR008207">
    <property type="entry name" value="Sig_transdc_His_kin_Hpt_dom"/>
</dbReference>
<feature type="modified residue" description="4-aspartylphosphate" evidence="5">
    <location>
        <position position="308"/>
    </location>
</feature>
<dbReference type="SMART" id="SM00448">
    <property type="entry name" value="REC"/>
    <property type="match status" value="2"/>
</dbReference>
<dbReference type="CDD" id="cd01949">
    <property type="entry name" value="GGDEF"/>
    <property type="match status" value="1"/>
</dbReference>
<evidence type="ECO:0000256" key="2">
    <source>
        <dbReference type="ARBA" id="ARBA00023012"/>
    </source>
</evidence>
<feature type="domain" description="Response regulatory" evidence="6">
    <location>
        <begin position="133"/>
        <end position="250"/>
    </location>
</feature>
<dbReference type="PROSITE" id="PS50110">
    <property type="entry name" value="RESPONSE_REGULATORY"/>
    <property type="match status" value="2"/>
</dbReference>
<dbReference type="GO" id="GO:0052621">
    <property type="term" value="F:diguanylate cyclase activity"/>
    <property type="evidence" value="ECO:0007669"/>
    <property type="project" value="UniProtKB-EC"/>
</dbReference>
<dbReference type="PANTHER" id="PTHR45138">
    <property type="entry name" value="REGULATORY COMPONENTS OF SENSORY TRANSDUCTION SYSTEM"/>
    <property type="match status" value="1"/>
</dbReference>
<evidence type="ECO:0000313" key="10">
    <source>
        <dbReference type="Proteomes" id="UP001589813"/>
    </source>
</evidence>
<dbReference type="SMART" id="SM00267">
    <property type="entry name" value="GGDEF"/>
    <property type="match status" value="1"/>
</dbReference>
<comment type="caution">
    <text evidence="9">The sequence shown here is derived from an EMBL/GenBank/DDBJ whole genome shotgun (WGS) entry which is preliminary data.</text>
</comment>
<dbReference type="SUPFAM" id="SSF52172">
    <property type="entry name" value="CheY-like"/>
    <property type="match status" value="2"/>
</dbReference>
<organism evidence="9 10">
    <name type="scientific">Rheinheimera tilapiae</name>
    <dbReference type="NCBI Taxonomy" id="875043"/>
    <lineage>
        <taxon>Bacteria</taxon>
        <taxon>Pseudomonadati</taxon>
        <taxon>Pseudomonadota</taxon>
        <taxon>Gammaproteobacteria</taxon>
        <taxon>Chromatiales</taxon>
        <taxon>Chromatiaceae</taxon>
        <taxon>Rheinheimera</taxon>
    </lineage>
</organism>
<evidence type="ECO:0000256" key="4">
    <source>
        <dbReference type="PROSITE-ProRule" id="PRU00110"/>
    </source>
</evidence>
<feature type="domain" description="Response regulatory" evidence="6">
    <location>
        <begin position="259"/>
        <end position="375"/>
    </location>
</feature>
<dbReference type="InterPro" id="IPR050469">
    <property type="entry name" value="Diguanylate_Cyclase"/>
</dbReference>
<dbReference type="Pfam" id="PF00990">
    <property type="entry name" value="GGDEF"/>
    <property type="match status" value="1"/>
</dbReference>
<dbReference type="Proteomes" id="UP001589813">
    <property type="component" value="Unassembled WGS sequence"/>
</dbReference>
<sequence>MHGTPANLEQQLAELNQQYLRRLQQEIPQLQWLLLQFIQAGPLEWREQAAVLVLRFHTLAGSAGTFGLAGVGTVAKSIEKHVKALLSQQQVPAREEHALLQQYFVEMQQAAGQPTAQSFSKAKPQRQDKTDARILLLCHDPLISQPMGQTLKTFGHQVERFVDLTQLVASARLDPPDVIIVDLDALDDSTAAFALLSNLQCPQAQPIPLFVLSSQDEFSHYLQAVRAGVIGYFVKPLNPATLEARLQRLLSVRERDAFRVLIVDDDMLLAQHYALVLQNAGLRAEILTDPAEIFQGLRRFHPDVILLDVNMPECSGPELAQTVRLQDEWLGVPIIYLSSETDSERQMASLIKAGDDFLTKPISDNALVVAIFARAQRARQLAEVMTKDSLTGLLQHAHIKERLGAELERAARLQQNVSVAMLDIDHFKKVNDVYGHLTGDQVISSLANLLRQQLRKTDLIGRYGGEEFLLVLPECQLDKACQVVNQLREAFARIPFVSNGQTFHCTLSAGVTSGSDSQQVDVVVEHADQALYQAKGAGRNQVILYQPPVPVLNE</sequence>
<evidence type="ECO:0000313" key="9">
    <source>
        <dbReference type="EMBL" id="MFC0047637.1"/>
    </source>
</evidence>
<dbReference type="InterPro" id="IPR000160">
    <property type="entry name" value="GGDEF_dom"/>
</dbReference>
<keyword evidence="2" id="KW-0902">Two-component regulatory system</keyword>
<dbReference type="SUPFAM" id="SSF55073">
    <property type="entry name" value="Nucleotide cyclase"/>
    <property type="match status" value="1"/>
</dbReference>
<dbReference type="InterPro" id="IPR001789">
    <property type="entry name" value="Sig_transdc_resp-reg_receiver"/>
</dbReference>
<keyword evidence="5" id="KW-0597">Phosphoprotein</keyword>
<dbReference type="InterPro" id="IPR036641">
    <property type="entry name" value="HPT_dom_sf"/>
</dbReference>
<dbReference type="PROSITE" id="PS50887">
    <property type="entry name" value="GGDEF"/>
    <property type="match status" value="1"/>
</dbReference>
<dbReference type="PROSITE" id="PS50894">
    <property type="entry name" value="HPT"/>
    <property type="match status" value="1"/>
</dbReference>
<dbReference type="PANTHER" id="PTHR45138:SF9">
    <property type="entry name" value="DIGUANYLATE CYCLASE DGCM-RELATED"/>
    <property type="match status" value="1"/>
</dbReference>
<dbReference type="InterPro" id="IPR029787">
    <property type="entry name" value="Nucleotide_cyclase"/>
</dbReference>
<evidence type="ECO:0000259" key="7">
    <source>
        <dbReference type="PROSITE" id="PS50887"/>
    </source>
</evidence>
<dbReference type="NCBIfam" id="TIGR00254">
    <property type="entry name" value="GGDEF"/>
    <property type="match status" value="1"/>
</dbReference>
<feature type="domain" description="GGDEF" evidence="7">
    <location>
        <begin position="415"/>
        <end position="547"/>
    </location>
</feature>
<dbReference type="InterPro" id="IPR043128">
    <property type="entry name" value="Rev_trsase/Diguanyl_cyclase"/>
</dbReference>
<dbReference type="SUPFAM" id="SSF47226">
    <property type="entry name" value="Histidine-containing phosphotransfer domain, HPT domain"/>
    <property type="match status" value="1"/>
</dbReference>
<keyword evidence="9" id="KW-0808">Transferase</keyword>
<evidence type="ECO:0000259" key="8">
    <source>
        <dbReference type="PROSITE" id="PS50894"/>
    </source>
</evidence>
<name>A0ABV6B9Z3_9GAMM</name>
<keyword evidence="9" id="KW-0548">Nucleotidyltransferase</keyword>
<dbReference type="EMBL" id="JBHLXP010000001">
    <property type="protein sequence ID" value="MFC0047637.1"/>
    <property type="molecule type" value="Genomic_DNA"/>
</dbReference>